<feature type="compositionally biased region" description="Low complexity" evidence="3">
    <location>
        <begin position="142"/>
        <end position="155"/>
    </location>
</feature>
<name>A0A0G2EH70_PHACM</name>
<evidence type="ECO:0000256" key="2">
    <source>
        <dbReference type="ARBA" id="ARBA00023242"/>
    </source>
</evidence>
<feature type="compositionally biased region" description="Low complexity" evidence="3">
    <location>
        <begin position="451"/>
        <end position="468"/>
    </location>
</feature>
<sequence>MGVINFSDPNSANPSPSVYQNHFSTSPAQHQQQLRQATSFVDPSLLNANNFPSPGAEQQFQNGFQQLHRPTASPTPALGHPQSHMQIPAPTSQAQHVSVVVPDINGVPQSVPPEKIATKPLKKKDPNAPKRPRGRPRKDGLPPKAKAPGAASPSGTESDDLEIEEPPESRPTILDDPVPQDREQKATYDTVQAVWSPRNKGAIIERVRNGIALYGELVKRLRDDWKTQNEALKKAELSNAPTDELKRQVAHGRKILQTVMETTLDKGHPAHITKLGENHWTIIALREFLVDRIVATDWDGSLVRSILKVMAQFTTLEQEMLEKTKMEKALSRFAKKSDQEIKILVQRILENAAAASKRKAEKAPSPEPRTVSDTAARTPQLNSSGAKDSLQLAGTKRSRDEAAIQPAAKKPAPQRSIPEASKPLALQNAALKKSESSGKMAKPDATVNGSTAAAKAKPTHPTTTKPAPSVFSTLMSASKKPGTSNAARAAAAAAAAKEKEVKSVSSPTPAGPNTDSPPPTTAPTSTPPVRAAAPSFSFSQTLAGLNKPKEVEEKSVEAMPEETPEEKAKRLRKEARRKLRVTWKSDDTLTEVRLFSHHPDEEVGHADSMIRDVDDVGGEGRMLKMHKDLDELDEDEEAKAVGEDLYPYSPPSVIEFDGIDEEMLKSNFIKRGGMQEPDSPEKAAQEQREQISLMVIYALPSDVPPSPKEPPAVSAGEDYEPPVPIGEPLQPQIRERETKYYANIRAHNTPNQQRNLSDILGAFQPNPLSDLERTFNQYSQGQQSQPHQTPVGAPGEWDFSKLLGLVHQTQQQVESQPIVPQAPAPNNDVSAILANFQPQPSFNLVDLLAQAGTQNGNLNPYGTNQEDPSLSRKHGLDDYDPYEERKKKSRPEALGVNGQNLLLSFLPSSLPLYLPREEKRSKEEEEEEEKEAEKKLLNPPQEKANKKNNNHNFIKVNLVIPPTPCPNQTHYTN</sequence>
<evidence type="ECO:0000256" key="3">
    <source>
        <dbReference type="SAM" id="MobiDB-lite"/>
    </source>
</evidence>
<evidence type="ECO:0000313" key="4">
    <source>
        <dbReference type="EMBL" id="KKY21566.1"/>
    </source>
</evidence>
<gene>
    <name evidence="4" type="ORF">UCRPC4_g03517</name>
</gene>
<feature type="region of interest" description="Disordered" evidence="3">
    <location>
        <begin position="355"/>
        <end position="572"/>
    </location>
</feature>
<dbReference type="PROSITE" id="PS00354">
    <property type="entry name" value="HMGI_Y"/>
    <property type="match status" value="1"/>
</dbReference>
<feature type="compositionally biased region" description="Polar residues" evidence="3">
    <location>
        <begin position="83"/>
        <end position="96"/>
    </location>
</feature>
<protein>
    <submittedName>
        <fullName evidence="4">Putative c-x8-c-x5-c-x3-h type zinc finger protein</fullName>
    </submittedName>
</protein>
<evidence type="ECO:0000256" key="1">
    <source>
        <dbReference type="ARBA" id="ARBA00004123"/>
    </source>
</evidence>
<dbReference type="GO" id="GO:0005634">
    <property type="term" value="C:nucleus"/>
    <property type="evidence" value="ECO:0007669"/>
    <property type="project" value="UniProtKB-SubCell"/>
</dbReference>
<feature type="compositionally biased region" description="Polar residues" evidence="3">
    <location>
        <begin position="7"/>
        <end position="65"/>
    </location>
</feature>
<feature type="compositionally biased region" description="Polar residues" evidence="3">
    <location>
        <begin position="371"/>
        <end position="386"/>
    </location>
</feature>
<dbReference type="PANTHER" id="PTHR48125">
    <property type="entry name" value="LP07818P1"/>
    <property type="match status" value="1"/>
</dbReference>
<dbReference type="AlphaFoldDB" id="A0A0G2EH70"/>
<keyword evidence="2" id="KW-0539">Nucleus</keyword>
<evidence type="ECO:0000313" key="5">
    <source>
        <dbReference type="Proteomes" id="UP000053317"/>
    </source>
</evidence>
<feature type="compositionally biased region" description="Basic and acidic residues" evidence="3">
    <location>
        <begin position="874"/>
        <end position="886"/>
    </location>
</feature>
<feature type="compositionally biased region" description="Low complexity" evidence="3">
    <location>
        <begin position="403"/>
        <end position="414"/>
    </location>
</feature>
<reference evidence="4 5" key="1">
    <citation type="submission" date="2015-05" db="EMBL/GenBank/DDBJ databases">
        <title>Distinctive expansion of gene families associated with plant cell wall degradation and secondary metabolism in the genomes of grapevine trunk pathogens.</title>
        <authorList>
            <person name="Lawrence D.P."/>
            <person name="Travadon R."/>
            <person name="Rolshausen P.E."/>
            <person name="Baumgartner K."/>
        </authorList>
    </citation>
    <scope>NUCLEOTIDE SEQUENCE [LARGE SCALE GENOMIC DNA]</scope>
    <source>
        <strain evidence="4">UCRPC4</strain>
    </source>
</reference>
<comment type="caution">
    <text evidence="4">The sequence shown here is derived from an EMBL/GenBank/DDBJ whole genome shotgun (WGS) entry which is preliminary data.</text>
</comment>
<feature type="compositionally biased region" description="Polar residues" evidence="3">
    <location>
        <begin position="470"/>
        <end position="485"/>
    </location>
</feature>
<feature type="region of interest" description="Disordered" evidence="3">
    <location>
        <begin position="916"/>
        <end position="951"/>
    </location>
</feature>
<proteinExistence type="predicted"/>
<feature type="compositionally biased region" description="Low complexity" evidence="3">
    <location>
        <begin position="777"/>
        <end position="788"/>
    </location>
</feature>
<dbReference type="GO" id="GO:0006355">
    <property type="term" value="P:regulation of DNA-templated transcription"/>
    <property type="evidence" value="ECO:0007669"/>
    <property type="project" value="InterPro"/>
</dbReference>
<reference evidence="4 5" key="2">
    <citation type="submission" date="2015-05" db="EMBL/GenBank/DDBJ databases">
        <authorList>
            <person name="Morales-Cruz A."/>
            <person name="Amrine K.C."/>
            <person name="Cantu D."/>
        </authorList>
    </citation>
    <scope>NUCLEOTIDE SEQUENCE [LARGE SCALE GENOMIC DNA]</scope>
    <source>
        <strain evidence="4">UCRPC4</strain>
    </source>
</reference>
<feature type="compositionally biased region" description="Basic and acidic residues" evidence="3">
    <location>
        <begin position="547"/>
        <end position="556"/>
    </location>
</feature>
<dbReference type="PANTHER" id="PTHR48125:SF12">
    <property type="entry name" value="AT HOOK TRANSCRIPTION FACTOR FAMILY-RELATED"/>
    <property type="match status" value="1"/>
</dbReference>
<keyword evidence="5" id="KW-1185">Reference proteome</keyword>
<feature type="compositionally biased region" description="Polar residues" evidence="3">
    <location>
        <begin position="503"/>
        <end position="514"/>
    </location>
</feature>
<feature type="compositionally biased region" description="Low complexity" evidence="3">
    <location>
        <begin position="522"/>
        <end position="535"/>
    </location>
</feature>
<dbReference type="Proteomes" id="UP000053317">
    <property type="component" value="Unassembled WGS sequence"/>
</dbReference>
<accession>A0A0G2EH70</accession>
<feature type="region of interest" description="Disordered" evidence="3">
    <location>
        <begin position="855"/>
        <end position="891"/>
    </location>
</feature>
<feature type="region of interest" description="Disordered" evidence="3">
    <location>
        <begin position="700"/>
        <end position="731"/>
    </location>
</feature>
<feature type="compositionally biased region" description="Polar residues" evidence="3">
    <location>
        <begin position="855"/>
        <end position="868"/>
    </location>
</feature>
<feature type="region of interest" description="Disordered" evidence="3">
    <location>
        <begin position="777"/>
        <end position="796"/>
    </location>
</feature>
<feature type="region of interest" description="Disordered" evidence="3">
    <location>
        <begin position="1"/>
        <end position="190"/>
    </location>
</feature>
<comment type="subcellular location">
    <subcellularLocation>
        <location evidence="1">Nucleus</location>
    </subcellularLocation>
</comment>
<organism evidence="4 5">
    <name type="scientific">Phaeomoniella chlamydospora</name>
    <name type="common">Phaeoacremonium chlamydosporum</name>
    <dbReference type="NCBI Taxonomy" id="158046"/>
    <lineage>
        <taxon>Eukaryota</taxon>
        <taxon>Fungi</taxon>
        <taxon>Dikarya</taxon>
        <taxon>Ascomycota</taxon>
        <taxon>Pezizomycotina</taxon>
        <taxon>Eurotiomycetes</taxon>
        <taxon>Chaetothyriomycetidae</taxon>
        <taxon>Phaeomoniellales</taxon>
        <taxon>Phaeomoniellaceae</taxon>
        <taxon>Phaeomoniella</taxon>
    </lineage>
</organism>
<dbReference type="EMBL" id="LCWF01000083">
    <property type="protein sequence ID" value="KKY21566.1"/>
    <property type="molecule type" value="Genomic_DNA"/>
</dbReference>
<dbReference type="OrthoDB" id="4347at2759"/>
<feature type="compositionally biased region" description="Low complexity" evidence="3">
    <location>
        <begin position="486"/>
        <end position="495"/>
    </location>
</feature>
<feature type="compositionally biased region" description="Acidic residues" evidence="3">
    <location>
        <begin position="157"/>
        <end position="166"/>
    </location>
</feature>
<dbReference type="InterPro" id="IPR000637">
    <property type="entry name" value="HMGI/Y_DNA-bd_CS"/>
</dbReference>